<name>A0ABV0RAJ8_9TELE</name>
<dbReference type="Proteomes" id="UP001434883">
    <property type="component" value="Unassembled WGS sequence"/>
</dbReference>
<organism evidence="1 2">
    <name type="scientific">Xenoophorus captivus</name>
    <dbReference type="NCBI Taxonomy" id="1517983"/>
    <lineage>
        <taxon>Eukaryota</taxon>
        <taxon>Metazoa</taxon>
        <taxon>Chordata</taxon>
        <taxon>Craniata</taxon>
        <taxon>Vertebrata</taxon>
        <taxon>Euteleostomi</taxon>
        <taxon>Actinopterygii</taxon>
        <taxon>Neopterygii</taxon>
        <taxon>Teleostei</taxon>
        <taxon>Neoteleostei</taxon>
        <taxon>Acanthomorphata</taxon>
        <taxon>Ovalentaria</taxon>
        <taxon>Atherinomorphae</taxon>
        <taxon>Cyprinodontiformes</taxon>
        <taxon>Goodeidae</taxon>
        <taxon>Xenoophorus</taxon>
    </lineage>
</organism>
<evidence type="ECO:0000313" key="2">
    <source>
        <dbReference type="Proteomes" id="UP001434883"/>
    </source>
</evidence>
<protein>
    <submittedName>
        <fullName evidence="1">Uncharacterized protein</fullName>
    </submittedName>
</protein>
<evidence type="ECO:0000313" key="1">
    <source>
        <dbReference type="EMBL" id="MEQ2204702.1"/>
    </source>
</evidence>
<gene>
    <name evidence="1" type="ORF">XENOCAPTIV_017233</name>
</gene>
<accession>A0ABV0RAJ8</accession>
<comment type="caution">
    <text evidence="1">The sequence shown here is derived from an EMBL/GenBank/DDBJ whole genome shotgun (WGS) entry which is preliminary data.</text>
</comment>
<keyword evidence="2" id="KW-1185">Reference proteome</keyword>
<dbReference type="EMBL" id="JAHRIN010037198">
    <property type="protein sequence ID" value="MEQ2204702.1"/>
    <property type="molecule type" value="Genomic_DNA"/>
</dbReference>
<reference evidence="1 2" key="1">
    <citation type="submission" date="2021-06" db="EMBL/GenBank/DDBJ databases">
        <authorList>
            <person name="Palmer J.M."/>
        </authorList>
    </citation>
    <scope>NUCLEOTIDE SEQUENCE [LARGE SCALE GENOMIC DNA]</scope>
    <source>
        <strain evidence="1 2">XC_2019</strain>
        <tissue evidence="1">Muscle</tissue>
    </source>
</reference>
<proteinExistence type="predicted"/>
<sequence>MSRLVLILSHHHKKADLLQDREDNPKSVEGKVEEAASFVHWSNWAMRKFPHVFNPWIVKNWSYCPPYFMLKYFPSFCNFLCDHIHIQLIYLCRKMFPGKFNRFAKIVFNRIQRIQILAELFILSTFLSC</sequence>